<proteinExistence type="predicted"/>
<reference evidence="2" key="2">
    <citation type="journal article" date="2015" name="Data Brief">
        <title>Shoot transcriptome of the giant reed, Arundo donax.</title>
        <authorList>
            <person name="Barrero R.A."/>
            <person name="Guerrero F.D."/>
            <person name="Moolhuijzen P."/>
            <person name="Goolsby J.A."/>
            <person name="Tidwell J."/>
            <person name="Bellgard S.E."/>
            <person name="Bellgard M.I."/>
        </authorList>
    </citation>
    <scope>NUCLEOTIDE SEQUENCE</scope>
    <source>
        <tissue evidence="2">Shoot tissue taken approximately 20 cm above the soil surface</tissue>
    </source>
</reference>
<dbReference type="AlphaFoldDB" id="A0A0A8YLW3"/>
<organism evidence="2">
    <name type="scientific">Arundo donax</name>
    <name type="common">Giant reed</name>
    <name type="synonym">Donax arundinaceus</name>
    <dbReference type="NCBI Taxonomy" id="35708"/>
    <lineage>
        <taxon>Eukaryota</taxon>
        <taxon>Viridiplantae</taxon>
        <taxon>Streptophyta</taxon>
        <taxon>Embryophyta</taxon>
        <taxon>Tracheophyta</taxon>
        <taxon>Spermatophyta</taxon>
        <taxon>Magnoliopsida</taxon>
        <taxon>Liliopsida</taxon>
        <taxon>Poales</taxon>
        <taxon>Poaceae</taxon>
        <taxon>PACMAD clade</taxon>
        <taxon>Arundinoideae</taxon>
        <taxon>Arundineae</taxon>
        <taxon>Arundo</taxon>
    </lineage>
</organism>
<name>A0A0A8YLW3_ARUDO</name>
<reference evidence="2" key="1">
    <citation type="submission" date="2014-09" db="EMBL/GenBank/DDBJ databases">
        <authorList>
            <person name="Magalhaes I.L.F."/>
            <person name="Oliveira U."/>
            <person name="Santos F.R."/>
            <person name="Vidigal T.H.D.A."/>
            <person name="Brescovit A.D."/>
            <person name="Santos A.J."/>
        </authorList>
    </citation>
    <scope>NUCLEOTIDE SEQUENCE</scope>
    <source>
        <tissue evidence="2">Shoot tissue taken approximately 20 cm above the soil surface</tissue>
    </source>
</reference>
<feature type="compositionally biased region" description="Polar residues" evidence="1">
    <location>
        <begin position="45"/>
        <end position="57"/>
    </location>
</feature>
<protein>
    <submittedName>
        <fullName evidence="2">Uncharacterized protein</fullName>
    </submittedName>
</protein>
<dbReference type="EMBL" id="GBRH01270576">
    <property type="protein sequence ID" value="JAD27319.1"/>
    <property type="molecule type" value="Transcribed_RNA"/>
</dbReference>
<sequence length="64" mass="6848">MIRPLHSPHPAAAIHQTGAAILQWELHPAPPPSAGLSAIRPHRQSPPQGKNPTSSSVIRPLTIR</sequence>
<feature type="region of interest" description="Disordered" evidence="1">
    <location>
        <begin position="26"/>
        <end position="64"/>
    </location>
</feature>
<accession>A0A0A8YLW3</accession>
<evidence type="ECO:0000256" key="1">
    <source>
        <dbReference type="SAM" id="MobiDB-lite"/>
    </source>
</evidence>
<evidence type="ECO:0000313" key="2">
    <source>
        <dbReference type="EMBL" id="JAD27319.1"/>
    </source>
</evidence>